<dbReference type="InterPro" id="IPR035901">
    <property type="entry name" value="GIY-YIG_endonuc_sf"/>
</dbReference>
<comment type="caution">
    <text evidence="13">The sequence shown here is derived from an EMBL/GenBank/DDBJ whole genome shotgun (WGS) entry which is preliminary data.</text>
</comment>
<feature type="coiled-coil region" evidence="8">
    <location>
        <begin position="204"/>
        <end position="231"/>
    </location>
</feature>
<dbReference type="InterPro" id="IPR050066">
    <property type="entry name" value="UvrABC_protein_C"/>
</dbReference>
<feature type="domain" description="UVR" evidence="10">
    <location>
        <begin position="208"/>
        <end position="243"/>
    </location>
</feature>
<comment type="subunit">
    <text evidence="7">Interacts with UvrB in an incision complex.</text>
</comment>
<evidence type="ECO:0000259" key="10">
    <source>
        <dbReference type="PROSITE" id="PS50151"/>
    </source>
</evidence>
<keyword evidence="2 7" id="KW-0227">DNA damage</keyword>
<dbReference type="EMBL" id="JAJCIS010000011">
    <property type="protein sequence ID" value="MCB7388421.1"/>
    <property type="molecule type" value="Genomic_DNA"/>
</dbReference>
<dbReference type="Gene3D" id="1.10.150.20">
    <property type="entry name" value="5' to 3' exonuclease, C-terminal subdomain"/>
    <property type="match status" value="1"/>
</dbReference>
<evidence type="ECO:0000256" key="9">
    <source>
        <dbReference type="SAM" id="MobiDB-lite"/>
    </source>
</evidence>
<dbReference type="NCBIfam" id="NF001824">
    <property type="entry name" value="PRK00558.1-5"/>
    <property type="match status" value="1"/>
</dbReference>
<dbReference type="PROSITE" id="PS50151">
    <property type="entry name" value="UVR"/>
    <property type="match status" value="1"/>
</dbReference>
<dbReference type="Gene3D" id="4.10.860.10">
    <property type="entry name" value="UVR domain"/>
    <property type="match status" value="1"/>
</dbReference>
<name>A0ABS8DJ54_9FIRM</name>
<sequence length="654" mass="75302">MENQTFIIEEELKKLPQKPGVYLMHDEKDDIIYVGKAISLKNRVRQYFQSSRNKGAKIEQMVTHICRFEYIVTDSELEALVLECNLIKEHRPKYNTMLMDDKSYPFIKVTVNEAYPRIMMARQMKKDKSKYFGPYTSMGAVKDTIELIRKLYHIRSCHRNLPKDVGKERPCLYYHIKQCDAPCQGYISQEEYRRSIDEVVRFLNGNYEKLLKSLEEKMMEASEELEFEKAIEYRELLNSVKKIAQKQKITDTGGEDRDILAIASEQEDAVVQVFFIRGGRLIGRDHFYLKIAEGDGEGEVLGSFIKQFYGGTPYIPGELMLPVEVEDKEVLEEWLSSRRGHKVTLRVPKKGEKEKLVELAKKNAELVLSKDKERLKREEGRTIGAVKEIEQLLGLKGIVRMEAFDISNTNGFASVGSMVVYEKGKPKRNDYRKFKIKGVVGADDYASMEEVLTRRLRHGLEEQESGKELGSFQVFPDLILMDGGKGQVNVALKVMDKLKLSIPVCGMVKDDNHRTRGLYYNNVELPIDRNSEAFRLITRIQDEAHRFAIEFHRSLRSKGQVHSILDDIPGVGPARRKALMRHFMSLDNLKSASVEELKKIPSMNEKSAQDVYNFFHECGMLNNSKADKNEEGERDNGSETAERSRENEPEESDT</sequence>
<evidence type="ECO:0000256" key="4">
    <source>
        <dbReference type="ARBA" id="ARBA00022881"/>
    </source>
</evidence>
<dbReference type="SUPFAM" id="SSF46600">
    <property type="entry name" value="C-terminal UvrC-binding domain of UvrB"/>
    <property type="match status" value="1"/>
</dbReference>
<dbReference type="InterPro" id="IPR047296">
    <property type="entry name" value="GIY-YIG_UvrC_Cho"/>
</dbReference>
<dbReference type="SUPFAM" id="SSF82771">
    <property type="entry name" value="GIY-YIG endonuclease"/>
    <property type="match status" value="1"/>
</dbReference>
<dbReference type="SMART" id="SM00278">
    <property type="entry name" value="HhH1"/>
    <property type="match status" value="2"/>
</dbReference>
<evidence type="ECO:0000256" key="5">
    <source>
        <dbReference type="ARBA" id="ARBA00023204"/>
    </source>
</evidence>
<keyword evidence="5 7" id="KW-0234">DNA repair</keyword>
<evidence type="ECO:0000313" key="14">
    <source>
        <dbReference type="Proteomes" id="UP001299546"/>
    </source>
</evidence>
<dbReference type="Pfam" id="PF01541">
    <property type="entry name" value="GIY-YIG"/>
    <property type="match status" value="1"/>
</dbReference>
<proteinExistence type="inferred from homology"/>
<dbReference type="RefSeq" id="WP_082891565.1">
    <property type="nucleotide sequence ID" value="NZ_JAJCIQ010000011.1"/>
</dbReference>
<evidence type="ECO:0000256" key="6">
    <source>
        <dbReference type="ARBA" id="ARBA00023236"/>
    </source>
</evidence>
<dbReference type="HAMAP" id="MF_00203">
    <property type="entry name" value="UvrC"/>
    <property type="match status" value="1"/>
</dbReference>
<dbReference type="InterPro" id="IPR003583">
    <property type="entry name" value="Hlx-hairpin-Hlx_DNA-bd_motif"/>
</dbReference>
<evidence type="ECO:0000256" key="1">
    <source>
        <dbReference type="ARBA" id="ARBA00022490"/>
    </source>
</evidence>
<dbReference type="PANTHER" id="PTHR30562">
    <property type="entry name" value="UVRC/OXIDOREDUCTASE"/>
    <property type="match status" value="1"/>
</dbReference>
<dbReference type="PANTHER" id="PTHR30562:SF1">
    <property type="entry name" value="UVRABC SYSTEM PROTEIN C"/>
    <property type="match status" value="1"/>
</dbReference>
<feature type="region of interest" description="Disordered" evidence="9">
    <location>
        <begin position="622"/>
        <end position="654"/>
    </location>
</feature>
<keyword evidence="14" id="KW-1185">Reference proteome</keyword>
<organism evidence="13 14">
    <name type="scientific">Bariatricus massiliensis</name>
    <dbReference type="NCBI Taxonomy" id="1745713"/>
    <lineage>
        <taxon>Bacteria</taxon>
        <taxon>Bacillati</taxon>
        <taxon>Bacillota</taxon>
        <taxon>Clostridia</taxon>
        <taxon>Lachnospirales</taxon>
        <taxon>Lachnospiraceae</taxon>
        <taxon>Bariatricus</taxon>
    </lineage>
</organism>
<evidence type="ECO:0000256" key="7">
    <source>
        <dbReference type="HAMAP-Rule" id="MF_00203"/>
    </source>
</evidence>
<dbReference type="InterPro" id="IPR038476">
    <property type="entry name" value="UvrC_RNase_H_dom_sf"/>
</dbReference>
<comment type="similarity">
    <text evidence="7">Belongs to the UvrC family.</text>
</comment>
<dbReference type="SMART" id="SM00465">
    <property type="entry name" value="GIYc"/>
    <property type="match status" value="1"/>
</dbReference>
<dbReference type="InterPro" id="IPR001943">
    <property type="entry name" value="UVR_dom"/>
</dbReference>
<dbReference type="Pfam" id="PF14520">
    <property type="entry name" value="HHH_5"/>
    <property type="match status" value="1"/>
</dbReference>
<evidence type="ECO:0000256" key="2">
    <source>
        <dbReference type="ARBA" id="ARBA00022763"/>
    </source>
</evidence>
<keyword evidence="6 7" id="KW-0742">SOS response</keyword>
<dbReference type="Proteomes" id="UP001299546">
    <property type="component" value="Unassembled WGS sequence"/>
</dbReference>
<gene>
    <name evidence="7 13" type="primary">uvrC</name>
    <name evidence="13" type="ORF">LIZ65_14125</name>
</gene>
<evidence type="ECO:0000256" key="8">
    <source>
        <dbReference type="SAM" id="Coils"/>
    </source>
</evidence>
<dbReference type="Pfam" id="PF02151">
    <property type="entry name" value="UVR"/>
    <property type="match status" value="1"/>
</dbReference>
<dbReference type="PROSITE" id="PS50165">
    <property type="entry name" value="UVRC"/>
    <property type="match status" value="1"/>
</dbReference>
<protein>
    <recommendedName>
        <fullName evidence="7">UvrABC system protein C</fullName>
        <shortName evidence="7">Protein UvrC</shortName>
    </recommendedName>
    <alternativeName>
        <fullName evidence="7">Excinuclease ABC subunit C</fullName>
    </alternativeName>
</protein>
<dbReference type="PROSITE" id="PS50164">
    <property type="entry name" value="GIY_YIG"/>
    <property type="match status" value="1"/>
</dbReference>
<dbReference type="Gene3D" id="3.30.420.340">
    <property type="entry name" value="UvrC, RNAse H endonuclease domain"/>
    <property type="match status" value="1"/>
</dbReference>
<comment type="subcellular location">
    <subcellularLocation>
        <location evidence="7">Cytoplasm</location>
    </subcellularLocation>
</comment>
<dbReference type="InterPro" id="IPR004791">
    <property type="entry name" value="UvrC"/>
</dbReference>
<feature type="compositionally biased region" description="Basic and acidic residues" evidence="9">
    <location>
        <begin position="625"/>
        <end position="647"/>
    </location>
</feature>
<feature type="domain" description="GIY-YIG" evidence="11">
    <location>
        <begin position="17"/>
        <end position="96"/>
    </location>
</feature>
<dbReference type="NCBIfam" id="TIGR00194">
    <property type="entry name" value="uvrC"/>
    <property type="match status" value="1"/>
</dbReference>
<dbReference type="InterPro" id="IPR000305">
    <property type="entry name" value="GIY-YIG_endonuc"/>
</dbReference>
<accession>A0ABS8DJ54</accession>
<dbReference type="CDD" id="cd10434">
    <property type="entry name" value="GIY-YIG_UvrC_Cho"/>
    <property type="match status" value="1"/>
</dbReference>
<evidence type="ECO:0000259" key="11">
    <source>
        <dbReference type="PROSITE" id="PS50164"/>
    </source>
</evidence>
<keyword evidence="4 7" id="KW-0267">Excision nuclease</keyword>
<dbReference type="InterPro" id="IPR001162">
    <property type="entry name" value="UvrC_RNase_H_dom"/>
</dbReference>
<evidence type="ECO:0000313" key="13">
    <source>
        <dbReference type="EMBL" id="MCB7388421.1"/>
    </source>
</evidence>
<evidence type="ECO:0000256" key="3">
    <source>
        <dbReference type="ARBA" id="ARBA00022769"/>
    </source>
</evidence>
<dbReference type="SUPFAM" id="SSF47781">
    <property type="entry name" value="RuvA domain 2-like"/>
    <property type="match status" value="1"/>
</dbReference>
<feature type="domain" description="UvrC family homology region profile" evidence="12">
    <location>
        <begin position="259"/>
        <end position="495"/>
    </location>
</feature>
<comment type="function">
    <text evidence="7">The UvrABC repair system catalyzes the recognition and processing of DNA lesions. UvrC both incises the 5' and 3' sides of the lesion. The N-terminal half is responsible for the 3' incision and the C-terminal half is responsible for the 5' incision.</text>
</comment>
<dbReference type="Gene3D" id="3.40.1440.10">
    <property type="entry name" value="GIY-YIG endonuclease"/>
    <property type="match status" value="1"/>
</dbReference>
<dbReference type="Pfam" id="PF08459">
    <property type="entry name" value="UvrC_RNaseH_dom"/>
    <property type="match status" value="1"/>
</dbReference>
<keyword evidence="8" id="KW-0175">Coiled coil</keyword>
<keyword evidence="1 7" id="KW-0963">Cytoplasm</keyword>
<dbReference type="InterPro" id="IPR010994">
    <property type="entry name" value="RuvA_2-like"/>
</dbReference>
<dbReference type="Pfam" id="PF22920">
    <property type="entry name" value="UvrC_RNaseH"/>
    <property type="match status" value="1"/>
</dbReference>
<dbReference type="InterPro" id="IPR036876">
    <property type="entry name" value="UVR_dom_sf"/>
</dbReference>
<reference evidence="13 14" key="1">
    <citation type="submission" date="2021-10" db="EMBL/GenBank/DDBJ databases">
        <title>Collection of gut derived symbiotic bacterial strains cultured from healthy donors.</title>
        <authorList>
            <person name="Lin H."/>
            <person name="Littmann E."/>
            <person name="Kohout C."/>
            <person name="Pamer E.G."/>
        </authorList>
    </citation>
    <scope>NUCLEOTIDE SEQUENCE [LARGE SCALE GENOMIC DNA]</scope>
    <source>
        <strain evidence="13 14">DFI.1.165</strain>
    </source>
</reference>
<evidence type="ECO:0000259" key="12">
    <source>
        <dbReference type="PROSITE" id="PS50165"/>
    </source>
</evidence>
<keyword evidence="3 7" id="KW-0228">DNA excision</keyword>